<feature type="region of interest" description="Disordered" evidence="2">
    <location>
        <begin position="202"/>
        <end position="265"/>
    </location>
</feature>
<name>A0A9W7LEA5_9STRA</name>
<keyword evidence="4" id="KW-1185">Reference proteome</keyword>
<feature type="compositionally biased region" description="Basic residues" evidence="2">
    <location>
        <begin position="234"/>
        <end position="251"/>
    </location>
</feature>
<gene>
    <name evidence="3" type="ORF">TrCOL_g3070</name>
</gene>
<protein>
    <submittedName>
        <fullName evidence="3">Uncharacterized protein</fullName>
    </submittedName>
</protein>
<dbReference type="AlphaFoldDB" id="A0A9W7LEA5"/>
<comment type="caution">
    <text evidence="3">The sequence shown here is derived from an EMBL/GenBank/DDBJ whole genome shotgun (WGS) entry which is preliminary data.</text>
</comment>
<dbReference type="EMBL" id="BRYA01000340">
    <property type="protein sequence ID" value="GMI47334.1"/>
    <property type="molecule type" value="Genomic_DNA"/>
</dbReference>
<evidence type="ECO:0000256" key="1">
    <source>
        <dbReference type="SAM" id="Coils"/>
    </source>
</evidence>
<keyword evidence="1" id="KW-0175">Coiled coil</keyword>
<evidence type="ECO:0000313" key="4">
    <source>
        <dbReference type="Proteomes" id="UP001165065"/>
    </source>
</evidence>
<accession>A0A9W7LEA5</accession>
<sequence>MKSIGEYMWDYWKGVNAMRKREEVAVQLRDLQERVADLERMNNELREFLSLDKDKTSLMAELGNTLLPSRFKVEADAKAKATVSRKVVQKVGAKVTSASAAVEKKNGRGRPLPFGAGELAKVTLKKTTAAPVAVPSSAHVVTSAKLVSMRKKLAKRDLPVTTYTGKKRKAREVEREGGGGGFLERAIKEKFKNVRGGIEEGGVEEEQWVGGEGVDDDEWLNEDEGGEGGGGVKKTLKPSPRKRIRTSRRRLAVASSKSIGKPMRV</sequence>
<feature type="compositionally biased region" description="Acidic residues" evidence="2">
    <location>
        <begin position="202"/>
        <end position="226"/>
    </location>
</feature>
<evidence type="ECO:0000313" key="3">
    <source>
        <dbReference type="EMBL" id="GMI47334.1"/>
    </source>
</evidence>
<proteinExistence type="predicted"/>
<dbReference type="Proteomes" id="UP001165065">
    <property type="component" value="Unassembled WGS sequence"/>
</dbReference>
<organism evidence="3 4">
    <name type="scientific">Triparma columacea</name>
    <dbReference type="NCBI Taxonomy" id="722753"/>
    <lineage>
        <taxon>Eukaryota</taxon>
        <taxon>Sar</taxon>
        <taxon>Stramenopiles</taxon>
        <taxon>Ochrophyta</taxon>
        <taxon>Bolidophyceae</taxon>
        <taxon>Parmales</taxon>
        <taxon>Triparmaceae</taxon>
        <taxon>Triparma</taxon>
    </lineage>
</organism>
<feature type="coiled-coil region" evidence="1">
    <location>
        <begin position="21"/>
        <end position="48"/>
    </location>
</feature>
<reference evidence="4" key="1">
    <citation type="journal article" date="2023" name="Commun. Biol.">
        <title>Genome analysis of Parmales, the sister group of diatoms, reveals the evolutionary specialization of diatoms from phago-mixotrophs to photoautotrophs.</title>
        <authorList>
            <person name="Ban H."/>
            <person name="Sato S."/>
            <person name="Yoshikawa S."/>
            <person name="Yamada K."/>
            <person name="Nakamura Y."/>
            <person name="Ichinomiya M."/>
            <person name="Sato N."/>
            <person name="Blanc-Mathieu R."/>
            <person name="Endo H."/>
            <person name="Kuwata A."/>
            <person name="Ogata H."/>
        </authorList>
    </citation>
    <scope>NUCLEOTIDE SEQUENCE [LARGE SCALE GENOMIC DNA]</scope>
</reference>
<evidence type="ECO:0000256" key="2">
    <source>
        <dbReference type="SAM" id="MobiDB-lite"/>
    </source>
</evidence>